<evidence type="ECO:0000256" key="1">
    <source>
        <dbReference type="SAM" id="MobiDB-lite"/>
    </source>
</evidence>
<organism evidence="3 4">
    <name type="scientific">Tahibacter soli</name>
    <dbReference type="NCBI Taxonomy" id="2983605"/>
    <lineage>
        <taxon>Bacteria</taxon>
        <taxon>Pseudomonadati</taxon>
        <taxon>Pseudomonadota</taxon>
        <taxon>Gammaproteobacteria</taxon>
        <taxon>Lysobacterales</taxon>
        <taxon>Rhodanobacteraceae</taxon>
        <taxon>Tahibacter</taxon>
    </lineage>
</organism>
<keyword evidence="3" id="KW-0067">ATP-binding</keyword>
<feature type="domain" description="IstB-like ATP-binding" evidence="2">
    <location>
        <begin position="15"/>
        <end position="242"/>
    </location>
</feature>
<dbReference type="AlphaFoldDB" id="A0A9X4BG32"/>
<keyword evidence="3" id="KW-0547">Nucleotide-binding</keyword>
<name>A0A9X4BG32_9GAMM</name>
<feature type="compositionally biased region" description="Low complexity" evidence="1">
    <location>
        <begin position="275"/>
        <end position="285"/>
    </location>
</feature>
<dbReference type="RefSeq" id="WP_263544849.1">
    <property type="nucleotide sequence ID" value="NZ_JAOVZO020000001.1"/>
</dbReference>
<dbReference type="GO" id="GO:0005524">
    <property type="term" value="F:ATP binding"/>
    <property type="evidence" value="ECO:0007669"/>
    <property type="project" value="UniProtKB-KW"/>
</dbReference>
<gene>
    <name evidence="3" type="ORF">OD750_000205</name>
</gene>
<feature type="compositionally biased region" description="Basic residues" evidence="1">
    <location>
        <begin position="263"/>
        <end position="274"/>
    </location>
</feature>
<dbReference type="PIRSF" id="PIRSF003073">
    <property type="entry name" value="DNAC_TnpB_IstB"/>
    <property type="match status" value="1"/>
</dbReference>
<keyword evidence="4" id="KW-1185">Reference proteome</keyword>
<sequence length="285" mass="30035">MGAWRDELVRALRGLRLKATADAVEALRADGGGPLADGLGELVAALQHGSVTRALERRFRDARLPLPNAALEDAWTGLVRGLPPAVVAQLADGAWATRHENVLITSECGGGKTWLACALAAAVLRAGGTVVWFHQADFLAAWASADAAGSLAALRRRLASATVVVLEELGVEPLEDGDLAVLRRLVESRPGGFILTSPFSPALWPGHWCGKTTSSADAYTTEAILRRLVNPAHCIELRGKATEFKPGNEAPPPVPRSSLSPPKAKRLPPSKRKAQAAGKAGRARA</sequence>
<protein>
    <submittedName>
        <fullName evidence="3">ATP-binding protein</fullName>
    </submittedName>
</protein>
<dbReference type="Proteomes" id="UP001139971">
    <property type="component" value="Unassembled WGS sequence"/>
</dbReference>
<dbReference type="InterPro" id="IPR027417">
    <property type="entry name" value="P-loop_NTPase"/>
</dbReference>
<dbReference type="Gene3D" id="3.40.50.300">
    <property type="entry name" value="P-loop containing nucleotide triphosphate hydrolases"/>
    <property type="match status" value="1"/>
</dbReference>
<dbReference type="InterPro" id="IPR028350">
    <property type="entry name" value="DNAC/IstB-like"/>
</dbReference>
<evidence type="ECO:0000313" key="4">
    <source>
        <dbReference type="Proteomes" id="UP001139971"/>
    </source>
</evidence>
<proteinExistence type="predicted"/>
<dbReference type="InterPro" id="IPR002611">
    <property type="entry name" value="IstB_ATP-bd"/>
</dbReference>
<feature type="region of interest" description="Disordered" evidence="1">
    <location>
        <begin position="242"/>
        <end position="285"/>
    </location>
</feature>
<accession>A0A9X4BG32</accession>
<dbReference type="SUPFAM" id="SSF52540">
    <property type="entry name" value="P-loop containing nucleoside triphosphate hydrolases"/>
    <property type="match status" value="1"/>
</dbReference>
<dbReference type="Pfam" id="PF01695">
    <property type="entry name" value="IstB_IS21"/>
    <property type="match status" value="1"/>
</dbReference>
<comment type="caution">
    <text evidence="3">The sequence shown here is derived from an EMBL/GenBank/DDBJ whole genome shotgun (WGS) entry which is preliminary data.</text>
</comment>
<reference evidence="3" key="1">
    <citation type="submission" date="2023-02" db="EMBL/GenBank/DDBJ databases">
        <title>Tahibacter soli sp. nov. isolated from soil.</title>
        <authorList>
            <person name="Baek J.H."/>
            <person name="Lee J.K."/>
            <person name="Choi D.G."/>
            <person name="Jeon C.O."/>
        </authorList>
    </citation>
    <scope>NUCLEOTIDE SEQUENCE</scope>
    <source>
        <strain evidence="3">BL</strain>
    </source>
</reference>
<evidence type="ECO:0000313" key="3">
    <source>
        <dbReference type="EMBL" id="MDC8010961.1"/>
    </source>
</evidence>
<evidence type="ECO:0000259" key="2">
    <source>
        <dbReference type="Pfam" id="PF01695"/>
    </source>
</evidence>
<dbReference type="EMBL" id="JAOVZO020000001">
    <property type="protein sequence ID" value="MDC8010961.1"/>
    <property type="molecule type" value="Genomic_DNA"/>
</dbReference>